<evidence type="ECO:0000313" key="7">
    <source>
        <dbReference type="EMBL" id="CAK0735213.1"/>
    </source>
</evidence>
<feature type="transmembrane region" description="Helical" evidence="6">
    <location>
        <begin position="359"/>
        <end position="383"/>
    </location>
</feature>
<reference evidence="7 8" key="1">
    <citation type="submission" date="2023-10" db="EMBL/GenBank/DDBJ databases">
        <authorList>
            <person name="Maclean D."/>
            <person name="Macfadyen A."/>
        </authorList>
    </citation>
    <scope>NUCLEOTIDE SEQUENCE [LARGE SCALE GENOMIC DNA]</scope>
</reference>
<comment type="subcellular location">
    <subcellularLocation>
        <location evidence="1">Membrane</location>
        <topology evidence="1">Multi-pass membrane protein</topology>
    </subcellularLocation>
</comment>
<proteinExistence type="predicted"/>
<feature type="compositionally biased region" description="Basic residues" evidence="5">
    <location>
        <begin position="119"/>
        <end position="130"/>
    </location>
</feature>
<sequence length="396" mass="43959">MGGCSHGANPWIEKYFKDCVYTYQDLSGFSLGMASILFWLVAQMPQIISNIRNQSAEALSPYFLAEWLLGDTCNLIGCLLTGNQLQTQVYTAMYFIFADVVLVLQYIYYNTLQRRKRRLKASREKSRRSSLRSSRQSQRTSEQRGNSDDLRMVVSMEEPEISNGPGRAEQASLIGQHRVRLLACAACLLLVGWQAPGSGPEGAGQQGRVLMYHPLEASTGSSMGSGRQLGRLLQGNPLEGSTHNGLEATGRVLLGAEYNLEHESVEQTGGHIPGPEEHRRLEGHHWQPKWLRLLGDILGWASSLLYLGSRVSQICKNISRRSAEGLSLAMFGCAICANITYGMGILLRTYSWHYLRASLPWILGSLGTVALDVCIFCQAHYYAKAKPEEQLLLGPE</sequence>
<accession>A0AAV1HRB4</accession>
<evidence type="ECO:0000313" key="8">
    <source>
        <dbReference type="Proteomes" id="UP001314263"/>
    </source>
</evidence>
<keyword evidence="3 6" id="KW-1133">Transmembrane helix</keyword>
<dbReference type="Gene3D" id="1.20.1280.290">
    <property type="match status" value="2"/>
</dbReference>
<dbReference type="InterPro" id="IPR006603">
    <property type="entry name" value="PQ-loop_rpt"/>
</dbReference>
<evidence type="ECO:0000256" key="4">
    <source>
        <dbReference type="ARBA" id="ARBA00023136"/>
    </source>
</evidence>
<evidence type="ECO:0008006" key="9">
    <source>
        <dbReference type="Google" id="ProtNLM"/>
    </source>
</evidence>
<feature type="compositionally biased region" description="Low complexity" evidence="5">
    <location>
        <begin position="131"/>
        <end position="140"/>
    </location>
</feature>
<dbReference type="PANTHER" id="PTHR16201:SF34">
    <property type="entry name" value="LYSOSOMAL AMINO ACID TRANSPORTER 1"/>
    <property type="match status" value="1"/>
</dbReference>
<keyword evidence="4 6" id="KW-0472">Membrane</keyword>
<dbReference type="AlphaFoldDB" id="A0AAV1HRB4"/>
<evidence type="ECO:0000256" key="2">
    <source>
        <dbReference type="ARBA" id="ARBA00022692"/>
    </source>
</evidence>
<feature type="transmembrane region" description="Helical" evidence="6">
    <location>
        <begin position="328"/>
        <end position="347"/>
    </location>
</feature>
<feature type="transmembrane region" description="Helical" evidence="6">
    <location>
        <begin position="20"/>
        <end position="41"/>
    </location>
</feature>
<dbReference type="Proteomes" id="UP001314263">
    <property type="component" value="Unassembled WGS sequence"/>
</dbReference>
<gene>
    <name evidence="7" type="ORF">CVIRNUC_000544</name>
</gene>
<evidence type="ECO:0000256" key="6">
    <source>
        <dbReference type="SAM" id="Phobius"/>
    </source>
</evidence>
<dbReference type="InterPro" id="IPR051415">
    <property type="entry name" value="LAAT-1"/>
</dbReference>
<keyword evidence="8" id="KW-1185">Reference proteome</keyword>
<feature type="transmembrane region" description="Helical" evidence="6">
    <location>
        <begin position="62"/>
        <end position="82"/>
    </location>
</feature>
<dbReference type="SMART" id="SM00679">
    <property type="entry name" value="CTNS"/>
    <property type="match status" value="2"/>
</dbReference>
<dbReference type="GO" id="GO:0015174">
    <property type="term" value="F:basic amino acid transmembrane transporter activity"/>
    <property type="evidence" value="ECO:0007669"/>
    <property type="project" value="TreeGrafter"/>
</dbReference>
<dbReference type="GO" id="GO:0098852">
    <property type="term" value="C:lytic vacuole membrane"/>
    <property type="evidence" value="ECO:0007669"/>
    <property type="project" value="UniProtKB-ARBA"/>
</dbReference>
<evidence type="ECO:0000256" key="3">
    <source>
        <dbReference type="ARBA" id="ARBA00022989"/>
    </source>
</evidence>
<dbReference type="PANTHER" id="PTHR16201">
    <property type="entry name" value="SEVEN TRANSMEMBRANE PROTEIN 1-RELATED"/>
    <property type="match status" value="1"/>
</dbReference>
<keyword evidence="2 6" id="KW-0812">Transmembrane</keyword>
<dbReference type="FunFam" id="1.20.1280.290:FF:000009">
    <property type="entry name" value="PQ loop repeat family protein"/>
    <property type="match status" value="1"/>
</dbReference>
<feature type="region of interest" description="Disordered" evidence="5">
    <location>
        <begin position="119"/>
        <end position="152"/>
    </location>
</feature>
<evidence type="ECO:0000256" key="1">
    <source>
        <dbReference type="ARBA" id="ARBA00004141"/>
    </source>
</evidence>
<dbReference type="Pfam" id="PF04193">
    <property type="entry name" value="PQ-loop"/>
    <property type="match status" value="2"/>
</dbReference>
<feature type="compositionally biased region" description="Basic and acidic residues" evidence="5">
    <location>
        <begin position="141"/>
        <end position="151"/>
    </location>
</feature>
<evidence type="ECO:0000256" key="5">
    <source>
        <dbReference type="SAM" id="MobiDB-lite"/>
    </source>
</evidence>
<protein>
    <recommendedName>
        <fullName evidence="9">PQ-loop repeat-containing protein 2</fullName>
    </recommendedName>
</protein>
<name>A0AAV1HRB4_9CHLO</name>
<organism evidence="7 8">
    <name type="scientific">Coccomyxa viridis</name>
    <dbReference type="NCBI Taxonomy" id="1274662"/>
    <lineage>
        <taxon>Eukaryota</taxon>
        <taxon>Viridiplantae</taxon>
        <taxon>Chlorophyta</taxon>
        <taxon>core chlorophytes</taxon>
        <taxon>Trebouxiophyceae</taxon>
        <taxon>Trebouxiophyceae incertae sedis</taxon>
        <taxon>Coccomyxaceae</taxon>
        <taxon>Coccomyxa</taxon>
    </lineage>
</organism>
<feature type="transmembrane region" description="Helical" evidence="6">
    <location>
        <begin position="88"/>
        <end position="109"/>
    </location>
</feature>
<dbReference type="EMBL" id="CAUYUE010000001">
    <property type="protein sequence ID" value="CAK0735213.1"/>
    <property type="molecule type" value="Genomic_DNA"/>
</dbReference>
<comment type="caution">
    <text evidence="7">The sequence shown here is derived from an EMBL/GenBank/DDBJ whole genome shotgun (WGS) entry which is preliminary data.</text>
</comment>